<dbReference type="GO" id="GO:0042254">
    <property type="term" value="P:ribosome biogenesis"/>
    <property type="evidence" value="ECO:0007669"/>
    <property type="project" value="UniProtKB-KW"/>
</dbReference>
<dbReference type="Gene3D" id="3.30.70.1490">
    <property type="entry name" value="Cysteine protease Prp"/>
    <property type="match status" value="1"/>
</dbReference>
<dbReference type="PANTHER" id="PTHR39178">
    <property type="entry name" value="HYPOTHETICAL RIBOSOME-ASSOCIATED PROTEIN"/>
    <property type="match status" value="1"/>
</dbReference>
<dbReference type="Proteomes" id="UP000242705">
    <property type="component" value="Unassembled WGS sequence"/>
</dbReference>
<keyword evidence="2 7" id="KW-0645">Protease</keyword>
<evidence type="ECO:0000256" key="1">
    <source>
        <dbReference type="ARBA" id="ARBA00022517"/>
    </source>
</evidence>
<keyword evidence="4" id="KW-0788">Thiol protease</keyword>
<keyword evidence="3" id="KW-0378">Hydrolase</keyword>
<organism evidence="7 8">
    <name type="scientific">Sulfobacillus thermosulfidooxidans</name>
    <dbReference type="NCBI Taxonomy" id="28034"/>
    <lineage>
        <taxon>Bacteria</taxon>
        <taxon>Bacillati</taxon>
        <taxon>Bacillota</taxon>
        <taxon>Clostridia</taxon>
        <taxon>Eubacteriales</taxon>
        <taxon>Clostridiales Family XVII. Incertae Sedis</taxon>
        <taxon>Sulfobacillus</taxon>
    </lineage>
</organism>
<dbReference type="InterPro" id="IPR007422">
    <property type="entry name" value="Peptidase_Prp"/>
</dbReference>
<accession>A0A1R0IKP5</accession>
<dbReference type="EMBL" id="PXYX01000006">
    <property type="protein sequence ID" value="PSR28562.1"/>
    <property type="molecule type" value="Genomic_DNA"/>
</dbReference>
<evidence type="ECO:0000256" key="4">
    <source>
        <dbReference type="ARBA" id="ARBA00022807"/>
    </source>
</evidence>
<evidence type="ECO:0000313" key="7">
    <source>
        <dbReference type="EMBL" id="PSR28562.1"/>
    </source>
</evidence>
<sequence>MIKVKIGRDTHGMVQEITITGHAGQGPYGHDIVCAAVSALSETLVLGLTRIAPISMDYHLDEGDLSMVFHEAPSEAAQAIIDTFCLGLQDLANTEPKFVQYHEHTINRHRSRGRD</sequence>
<dbReference type="GO" id="GO:0008234">
    <property type="term" value="F:cysteine-type peptidase activity"/>
    <property type="evidence" value="ECO:0007669"/>
    <property type="project" value="UniProtKB-KW"/>
</dbReference>
<evidence type="ECO:0000256" key="5">
    <source>
        <dbReference type="ARBA" id="ARBA00044503"/>
    </source>
</evidence>
<evidence type="ECO:0000256" key="3">
    <source>
        <dbReference type="ARBA" id="ARBA00022801"/>
    </source>
</evidence>
<dbReference type="GO" id="GO:0006508">
    <property type="term" value="P:proteolysis"/>
    <property type="evidence" value="ECO:0007669"/>
    <property type="project" value="UniProtKB-KW"/>
</dbReference>
<dbReference type="PANTHER" id="PTHR39178:SF1">
    <property type="entry name" value="RIBOSOMAL-PROCESSING CYSTEINE PROTEASE PRP"/>
    <property type="match status" value="1"/>
</dbReference>
<dbReference type="AlphaFoldDB" id="A0A1R0IKP5"/>
<dbReference type="InterPro" id="IPR036764">
    <property type="entry name" value="Peptidase_Prp_sf"/>
</dbReference>
<proteinExistence type="inferred from homology"/>
<reference evidence="7 8" key="1">
    <citation type="journal article" date="2014" name="BMC Genomics">
        <title>Comparison of environmental and isolate Sulfobacillus genomes reveals diverse carbon, sulfur, nitrogen, and hydrogen metabolisms.</title>
        <authorList>
            <person name="Justice N.B."/>
            <person name="Norman A."/>
            <person name="Brown C.T."/>
            <person name="Singh A."/>
            <person name="Thomas B.C."/>
            <person name="Banfield J.F."/>
        </authorList>
    </citation>
    <scope>NUCLEOTIDE SEQUENCE [LARGE SCALE GENOMIC DNA]</scope>
    <source>
        <strain evidence="7">AMDSBA5</strain>
    </source>
</reference>
<dbReference type="RefSeq" id="WP_020376547.1">
    <property type="nucleotide sequence ID" value="NZ_MDZD01000009.1"/>
</dbReference>
<evidence type="ECO:0000256" key="2">
    <source>
        <dbReference type="ARBA" id="ARBA00022670"/>
    </source>
</evidence>
<evidence type="ECO:0000313" key="8">
    <source>
        <dbReference type="Proteomes" id="UP000242705"/>
    </source>
</evidence>
<dbReference type="Pfam" id="PF04327">
    <property type="entry name" value="Peptidase_Prp"/>
    <property type="match status" value="1"/>
</dbReference>
<comment type="similarity">
    <text evidence="5">Belongs to the Prp family.</text>
</comment>
<name>A0A1R0IKP5_SULTH</name>
<dbReference type="SUPFAM" id="SSF118010">
    <property type="entry name" value="TM1457-like"/>
    <property type="match status" value="1"/>
</dbReference>
<dbReference type="CDD" id="cd16332">
    <property type="entry name" value="Prp-like"/>
    <property type="match status" value="1"/>
</dbReference>
<protein>
    <recommendedName>
        <fullName evidence="6">Ribosomal processing cysteine protease Prp</fullName>
    </recommendedName>
</protein>
<gene>
    <name evidence="7" type="ORF">C7B47_05235</name>
</gene>
<comment type="caution">
    <text evidence="7">The sequence shown here is derived from an EMBL/GenBank/DDBJ whole genome shotgun (WGS) entry which is preliminary data.</text>
</comment>
<keyword evidence="1" id="KW-0690">Ribosome biogenesis</keyword>
<evidence type="ECO:0000256" key="6">
    <source>
        <dbReference type="ARBA" id="ARBA00044538"/>
    </source>
</evidence>